<dbReference type="AlphaFoldDB" id="A0A485KNY4"/>
<proteinExistence type="predicted"/>
<keyword evidence="3" id="KW-1185">Reference proteome</keyword>
<organism evidence="2 3">
    <name type="scientific">Aphanomyces stellatus</name>
    <dbReference type="NCBI Taxonomy" id="120398"/>
    <lineage>
        <taxon>Eukaryota</taxon>
        <taxon>Sar</taxon>
        <taxon>Stramenopiles</taxon>
        <taxon>Oomycota</taxon>
        <taxon>Saprolegniomycetes</taxon>
        <taxon>Saprolegniales</taxon>
        <taxon>Verrucalvaceae</taxon>
        <taxon>Aphanomyces</taxon>
    </lineage>
</organism>
<evidence type="ECO:0000313" key="3">
    <source>
        <dbReference type="Proteomes" id="UP000332933"/>
    </source>
</evidence>
<dbReference type="EMBL" id="VJMH01005157">
    <property type="protein sequence ID" value="KAF0699746.1"/>
    <property type="molecule type" value="Genomic_DNA"/>
</dbReference>
<gene>
    <name evidence="2" type="primary">Aste57867_9715</name>
    <name evidence="1" type="ORF">As57867_009677</name>
    <name evidence="2" type="ORF">ASTE57867_9715</name>
</gene>
<dbReference type="Proteomes" id="UP000332933">
    <property type="component" value="Unassembled WGS sequence"/>
</dbReference>
<name>A0A485KNY4_9STRA</name>
<reference evidence="2 3" key="1">
    <citation type="submission" date="2019-03" db="EMBL/GenBank/DDBJ databases">
        <authorList>
            <person name="Gaulin E."/>
            <person name="Dumas B."/>
        </authorList>
    </citation>
    <scope>NUCLEOTIDE SEQUENCE [LARGE SCALE GENOMIC DNA]</scope>
    <source>
        <strain evidence="2">CBS 568.67</strain>
    </source>
</reference>
<evidence type="ECO:0000313" key="1">
    <source>
        <dbReference type="EMBL" id="KAF0699746.1"/>
    </source>
</evidence>
<dbReference type="EMBL" id="CAADRA010005178">
    <property type="protein sequence ID" value="VFT86594.1"/>
    <property type="molecule type" value="Genomic_DNA"/>
</dbReference>
<accession>A0A485KNY4</accession>
<protein>
    <submittedName>
        <fullName evidence="2">Aste57867_9715 protein</fullName>
    </submittedName>
</protein>
<sequence>MVVGTIILRARKRTTAIRFTQRAAAMGSTSPRRLGLRRTAIHAAGDVAPEARTHAAAVVVRAAAFDPAKPGALGLQHWVVRALSWIRLRGDIAFVGCKEKPFMETGHIARDVSRKKGNRNASLETPTERFAPVIDRGLSRFV</sequence>
<evidence type="ECO:0000313" key="2">
    <source>
        <dbReference type="EMBL" id="VFT86594.1"/>
    </source>
</evidence>
<reference evidence="1" key="2">
    <citation type="submission" date="2019-06" db="EMBL/GenBank/DDBJ databases">
        <title>Genomics analysis of Aphanomyces spp. identifies a new class of oomycete effector associated with host adaptation.</title>
        <authorList>
            <person name="Gaulin E."/>
        </authorList>
    </citation>
    <scope>NUCLEOTIDE SEQUENCE</scope>
    <source>
        <strain evidence="1">CBS 578.67</strain>
    </source>
</reference>